<reference evidence="2" key="1">
    <citation type="submission" date="2023-08" db="EMBL/GenBank/DDBJ databases">
        <title>Chromosome-level Genome Assembly of mud carp (Cirrhinus molitorella).</title>
        <authorList>
            <person name="Liu H."/>
        </authorList>
    </citation>
    <scope>NUCLEOTIDE SEQUENCE</scope>
    <source>
        <strain evidence="2">Prfri</strain>
        <tissue evidence="2">Muscle</tissue>
    </source>
</reference>
<sequence>MTHEFMILSFKAGPFVDEKTSEGVIDGAWGIVSSARQAEEALLALERQMSGKAYLGQFARYCSCEMLLPPWSISMAPQGEHQACTTKLYQHVYVVTKISYHQMSLAWAISMPEGVDFQSKFTINVFLVLQIREEGEERSTEPRCVDGAAILAIPWAALGVTVTQTRSVCEIKYSLVKSPQRLQPPPINISFRLDFVSQTQWEEIVCHQKHTLASSSRALSVSPGVCPSSHRESPFPLASPVLSLRALDRLPEGHGGPGCKRDRWGELDGFHALNPPPQPPRHWSGSPYPALSCS</sequence>
<evidence type="ECO:0000313" key="3">
    <source>
        <dbReference type="Proteomes" id="UP001187343"/>
    </source>
</evidence>
<evidence type="ECO:0000256" key="1">
    <source>
        <dbReference type="SAM" id="MobiDB-lite"/>
    </source>
</evidence>
<proteinExistence type="predicted"/>
<accession>A0AA88P7I5</accession>
<gene>
    <name evidence="2" type="ORF">Q8A67_020333</name>
</gene>
<feature type="region of interest" description="Disordered" evidence="1">
    <location>
        <begin position="270"/>
        <end position="294"/>
    </location>
</feature>
<dbReference type="AlphaFoldDB" id="A0AA88P7I5"/>
<dbReference type="Proteomes" id="UP001187343">
    <property type="component" value="Unassembled WGS sequence"/>
</dbReference>
<evidence type="ECO:0000313" key="2">
    <source>
        <dbReference type="EMBL" id="KAK2876237.1"/>
    </source>
</evidence>
<name>A0AA88P7I5_9TELE</name>
<protein>
    <submittedName>
        <fullName evidence="2">Uncharacterized protein</fullName>
    </submittedName>
</protein>
<keyword evidence="3" id="KW-1185">Reference proteome</keyword>
<organism evidence="2 3">
    <name type="scientific">Cirrhinus molitorella</name>
    <name type="common">mud carp</name>
    <dbReference type="NCBI Taxonomy" id="172907"/>
    <lineage>
        <taxon>Eukaryota</taxon>
        <taxon>Metazoa</taxon>
        <taxon>Chordata</taxon>
        <taxon>Craniata</taxon>
        <taxon>Vertebrata</taxon>
        <taxon>Euteleostomi</taxon>
        <taxon>Actinopterygii</taxon>
        <taxon>Neopterygii</taxon>
        <taxon>Teleostei</taxon>
        <taxon>Ostariophysi</taxon>
        <taxon>Cypriniformes</taxon>
        <taxon>Cyprinidae</taxon>
        <taxon>Labeoninae</taxon>
        <taxon>Labeonini</taxon>
        <taxon>Cirrhinus</taxon>
    </lineage>
</organism>
<dbReference type="EMBL" id="JAUYZG010000020">
    <property type="protein sequence ID" value="KAK2876237.1"/>
    <property type="molecule type" value="Genomic_DNA"/>
</dbReference>
<comment type="caution">
    <text evidence="2">The sequence shown here is derived from an EMBL/GenBank/DDBJ whole genome shotgun (WGS) entry which is preliminary data.</text>
</comment>